<comment type="subcellular location">
    <subcellularLocation>
        <location evidence="6">Cell membrane</location>
        <topology evidence="6">Multi-pass membrane protein</topology>
    </subcellularLocation>
    <subcellularLocation>
        <location evidence="1">Membrane</location>
        <topology evidence="1">Multi-pass membrane protein</topology>
    </subcellularLocation>
</comment>
<evidence type="ECO:0000256" key="5">
    <source>
        <dbReference type="ARBA" id="ARBA00023136"/>
    </source>
</evidence>
<feature type="transmembrane region" description="Helical" evidence="7">
    <location>
        <begin position="38"/>
        <end position="57"/>
    </location>
</feature>
<dbReference type="InterPro" id="IPR037294">
    <property type="entry name" value="ABC_BtuC-like"/>
</dbReference>
<feature type="transmembrane region" description="Helical" evidence="7">
    <location>
        <begin position="195"/>
        <end position="212"/>
    </location>
</feature>
<organism evidence="8 9">
    <name type="scientific">Campylobacter mucosalis CCUG 21559</name>
    <dbReference type="NCBI Taxonomy" id="1032067"/>
    <lineage>
        <taxon>Bacteria</taxon>
        <taxon>Pseudomonadati</taxon>
        <taxon>Campylobacterota</taxon>
        <taxon>Epsilonproteobacteria</taxon>
        <taxon>Campylobacterales</taxon>
        <taxon>Campylobacteraceae</taxon>
        <taxon>Campylobacter</taxon>
    </lineage>
</organism>
<feature type="transmembrane region" description="Helical" evidence="7">
    <location>
        <begin position="63"/>
        <end position="81"/>
    </location>
</feature>
<dbReference type="GO" id="GO:0055085">
    <property type="term" value="P:transmembrane transport"/>
    <property type="evidence" value="ECO:0007669"/>
    <property type="project" value="InterPro"/>
</dbReference>
<keyword evidence="6" id="KW-0813">Transport</keyword>
<keyword evidence="5 7" id="KW-0472">Membrane</keyword>
<evidence type="ECO:0000256" key="3">
    <source>
        <dbReference type="ARBA" id="ARBA00022692"/>
    </source>
</evidence>
<keyword evidence="9" id="KW-1185">Reference proteome</keyword>
<evidence type="ECO:0000256" key="2">
    <source>
        <dbReference type="ARBA" id="ARBA00008034"/>
    </source>
</evidence>
<evidence type="ECO:0000256" key="6">
    <source>
        <dbReference type="RuleBase" id="RU003943"/>
    </source>
</evidence>
<evidence type="ECO:0000313" key="8">
    <source>
        <dbReference type="EMBL" id="QCD45578.1"/>
    </source>
</evidence>
<dbReference type="PANTHER" id="PTHR30477:SF18">
    <property type="entry name" value="METAL TRANSPORT SYSTEM MEMBRANE PROTEIN CT_417-RELATED"/>
    <property type="match status" value="1"/>
</dbReference>
<accession>A0A6G5QIR4</accession>
<feature type="transmembrane region" description="Helical" evidence="7">
    <location>
        <begin position="219"/>
        <end position="239"/>
    </location>
</feature>
<dbReference type="SUPFAM" id="SSF81345">
    <property type="entry name" value="ABC transporter involved in vitamin B12 uptake, BtuC"/>
    <property type="match status" value="1"/>
</dbReference>
<dbReference type="Proteomes" id="UP000503264">
    <property type="component" value="Chromosome"/>
</dbReference>
<evidence type="ECO:0000256" key="7">
    <source>
        <dbReference type="SAM" id="Phobius"/>
    </source>
</evidence>
<feature type="transmembrane region" description="Helical" evidence="7">
    <location>
        <begin position="12"/>
        <end position="33"/>
    </location>
</feature>
<feature type="transmembrane region" description="Helical" evidence="7">
    <location>
        <begin position="93"/>
        <end position="112"/>
    </location>
</feature>
<feature type="transmembrane region" description="Helical" evidence="7">
    <location>
        <begin position="132"/>
        <end position="150"/>
    </location>
</feature>
<comment type="similarity">
    <text evidence="2 6">Belongs to the ABC-3 integral membrane protein family.</text>
</comment>
<evidence type="ECO:0000256" key="1">
    <source>
        <dbReference type="ARBA" id="ARBA00004141"/>
    </source>
</evidence>
<dbReference type="GO" id="GO:0010043">
    <property type="term" value="P:response to zinc ion"/>
    <property type="evidence" value="ECO:0007669"/>
    <property type="project" value="TreeGrafter"/>
</dbReference>
<proteinExistence type="inferred from homology"/>
<dbReference type="InterPro" id="IPR001626">
    <property type="entry name" value="ABC_TroCD"/>
</dbReference>
<dbReference type="PANTHER" id="PTHR30477">
    <property type="entry name" value="ABC-TRANSPORTER METAL-BINDING PROTEIN"/>
    <property type="match status" value="1"/>
</dbReference>
<dbReference type="Gene3D" id="1.10.3470.10">
    <property type="entry name" value="ABC transporter involved in vitamin B12 uptake, BtuC"/>
    <property type="match status" value="1"/>
</dbReference>
<keyword evidence="4 7" id="KW-1133">Transmembrane helix</keyword>
<sequence length="264" mass="28446">MFEILKLDFMQNAFIAAILISIACGIVGSLVVINRMGFIAGGIAHGAYGGIGLAFFLSIEPLVGASIFSLLLALLIAFITLKDRVKSDSVIGAIWAFGMAIGIIFIDLTPGYNADLMSYLFGSILAVDSSDIIFMSALDIIFIAVCMLFYRQFVAISFDMEFARLRGVNTTLFYYVLVCLMALCVVATIRVVGLILVIALLNLAPIIAGRFCSSLGAMMFVSSLLSMLFCMAGLALSFYFNLTSGASIILIASVCFFVFCFKGR</sequence>
<protein>
    <submittedName>
        <fullName evidence="8">Metal ion ABC transporter, membrane protein</fullName>
    </submittedName>
</protein>
<dbReference type="EMBL" id="CP012542">
    <property type="protein sequence ID" value="QCD45578.1"/>
    <property type="molecule type" value="Genomic_DNA"/>
</dbReference>
<dbReference type="CDD" id="cd06550">
    <property type="entry name" value="TM_ABC_iron-siderophores_like"/>
    <property type="match status" value="1"/>
</dbReference>
<evidence type="ECO:0000313" key="9">
    <source>
        <dbReference type="Proteomes" id="UP000503264"/>
    </source>
</evidence>
<dbReference type="AlphaFoldDB" id="A0A6G5QIR4"/>
<keyword evidence="3 6" id="KW-0812">Transmembrane</keyword>
<name>A0A6G5QIR4_9BACT</name>
<dbReference type="RefSeq" id="WP_034970054.1">
    <property type="nucleotide sequence ID" value="NZ_CP012542.1"/>
</dbReference>
<dbReference type="GO" id="GO:0043190">
    <property type="term" value="C:ATP-binding cassette (ABC) transporter complex"/>
    <property type="evidence" value="ECO:0007669"/>
    <property type="project" value="InterPro"/>
</dbReference>
<reference evidence="8 9" key="1">
    <citation type="submission" date="2016-07" db="EMBL/GenBank/DDBJ databases">
        <title>Comparative genomics of the Campylobacter concisus group.</title>
        <authorList>
            <person name="Miller W.G."/>
            <person name="Yee E."/>
            <person name="Chapman M.H."/>
            <person name="Huynh S."/>
            <person name="Bono J.L."/>
            <person name="On S.L.W."/>
            <person name="StLeger J."/>
            <person name="Foster G."/>
            <person name="Parker C.T."/>
        </authorList>
    </citation>
    <scope>NUCLEOTIDE SEQUENCE [LARGE SCALE GENOMIC DNA]</scope>
    <source>
        <strain evidence="8 9">CCUG 21559</strain>
    </source>
</reference>
<dbReference type="Pfam" id="PF00950">
    <property type="entry name" value="ABC-3"/>
    <property type="match status" value="1"/>
</dbReference>
<evidence type="ECO:0000256" key="4">
    <source>
        <dbReference type="ARBA" id="ARBA00022989"/>
    </source>
</evidence>
<dbReference type="PROSITE" id="PS51257">
    <property type="entry name" value="PROKAR_LIPOPROTEIN"/>
    <property type="match status" value="1"/>
</dbReference>
<feature type="transmembrane region" description="Helical" evidence="7">
    <location>
        <begin position="245"/>
        <end position="261"/>
    </location>
</feature>
<gene>
    <name evidence="8" type="ORF">CMUC_1830</name>
</gene>
<feature type="transmembrane region" description="Helical" evidence="7">
    <location>
        <begin position="171"/>
        <end position="189"/>
    </location>
</feature>